<evidence type="ECO:0000313" key="1">
    <source>
        <dbReference type="EMBL" id="DBA55958.1"/>
    </source>
</evidence>
<reference evidence="1" key="2">
    <citation type="submission" date="2024-05" db="EMBL/GenBank/DDBJ databases">
        <authorList>
            <person name="Matrishin C.B."/>
            <person name="Kauffman K.M."/>
        </authorList>
    </citation>
    <scope>NUCLEOTIDE SEQUENCE</scope>
</reference>
<proteinExistence type="predicted"/>
<sequence length="34" mass="3652">MKFSAARTNCTDTPNSTLNANFAEASAMILIIFS</sequence>
<reference evidence="1" key="1">
    <citation type="journal article" date="2023" name="Microbiome">
        <title>Phages are unrecognized players in the ecology of the oral pathogen Porphyromonas gingivalis.</title>
        <authorList>
            <person name="Matrishin C.B."/>
            <person name="Haase E.M."/>
            <person name="Dewhirst F.E."/>
            <person name="Mark Welch J.L."/>
            <person name="Miranda-Sanchez F."/>
            <person name="Chen T."/>
            <person name="MacFarland D.C."/>
            <person name="Kauffman K.M."/>
        </authorList>
    </citation>
    <scope>NUCLEOTIDE SEQUENCE</scope>
</reference>
<name>A0AAT9JDM5_9CAUD</name>
<organism evidence="1">
    <name type="scientific">Porphyromonas phage phage026a_KCOM2802</name>
    <dbReference type="NCBI Taxonomy" id="3154116"/>
    <lineage>
        <taxon>Viruses</taxon>
        <taxon>Duplodnaviria</taxon>
        <taxon>Heunggongvirae</taxon>
        <taxon>Uroviricota</taxon>
        <taxon>Caudoviricetes</taxon>
        <taxon>Nixviridae</taxon>
        <taxon>Excelsiorvirus</taxon>
        <taxon>Excelsiorvirus pging00S</taxon>
    </lineage>
</organism>
<accession>A0AAT9JDM5</accession>
<dbReference type="EMBL" id="BK068107">
    <property type="protein sequence ID" value="DBA55958.1"/>
    <property type="molecule type" value="Genomic_DNA"/>
</dbReference>
<protein>
    <submittedName>
        <fullName evidence="1">Uncharacterized protein</fullName>
    </submittedName>
</protein>